<sequence length="132" mass="15153">MSAVNEIVRPRPEATATGLKRETKEYLERATNLERNHQYDEASILYKRVISLITSHEGTSAVDDELTTLKRNTNQRLLQSSLHQNRSADTNGIYQNMVRQLSDHVPQTFNEQDLTEMAEQVFEDPSAFEPMT</sequence>
<reference evidence="1" key="1">
    <citation type="submission" date="2021-02" db="EMBL/GenBank/DDBJ databases">
        <authorList>
            <person name="Nowell W R."/>
        </authorList>
    </citation>
    <scope>NUCLEOTIDE SEQUENCE</scope>
</reference>
<dbReference type="EMBL" id="CAJOBB010011018">
    <property type="protein sequence ID" value="CAF4254518.1"/>
    <property type="molecule type" value="Genomic_DNA"/>
</dbReference>
<evidence type="ECO:0008006" key="3">
    <source>
        <dbReference type="Google" id="ProtNLM"/>
    </source>
</evidence>
<comment type="caution">
    <text evidence="1">The sequence shown here is derived from an EMBL/GenBank/DDBJ whole genome shotgun (WGS) entry which is preliminary data.</text>
</comment>
<organism evidence="1 2">
    <name type="scientific">Adineta steineri</name>
    <dbReference type="NCBI Taxonomy" id="433720"/>
    <lineage>
        <taxon>Eukaryota</taxon>
        <taxon>Metazoa</taxon>
        <taxon>Spiralia</taxon>
        <taxon>Gnathifera</taxon>
        <taxon>Rotifera</taxon>
        <taxon>Eurotatoria</taxon>
        <taxon>Bdelloidea</taxon>
        <taxon>Adinetida</taxon>
        <taxon>Adinetidae</taxon>
        <taxon>Adineta</taxon>
    </lineage>
</organism>
<name>A0A820EUZ4_9BILA</name>
<protein>
    <recommendedName>
        <fullName evidence="3">MIT domain-containing protein</fullName>
    </recommendedName>
</protein>
<evidence type="ECO:0000313" key="1">
    <source>
        <dbReference type="EMBL" id="CAF4254518.1"/>
    </source>
</evidence>
<gene>
    <name evidence="1" type="ORF">KXQ929_LOCUS42996</name>
</gene>
<accession>A0A820EUZ4</accession>
<proteinExistence type="predicted"/>
<feature type="non-terminal residue" evidence="1">
    <location>
        <position position="132"/>
    </location>
</feature>
<dbReference type="Proteomes" id="UP000663868">
    <property type="component" value="Unassembled WGS sequence"/>
</dbReference>
<dbReference type="AlphaFoldDB" id="A0A820EUZ4"/>
<evidence type="ECO:0000313" key="2">
    <source>
        <dbReference type="Proteomes" id="UP000663868"/>
    </source>
</evidence>